<dbReference type="AlphaFoldDB" id="A3IZI1"/>
<dbReference type="Pfam" id="PF02601">
    <property type="entry name" value="Exonuc_VII_L"/>
    <property type="match status" value="2"/>
</dbReference>
<dbReference type="Proteomes" id="UP000003781">
    <property type="component" value="Unassembled WGS sequence"/>
</dbReference>
<dbReference type="PANTHER" id="PTHR30008">
    <property type="entry name" value="EXODEOXYRIBONUCLEASE 7 LARGE SUBUNIT"/>
    <property type="match status" value="1"/>
</dbReference>
<protein>
    <recommendedName>
        <fullName evidence="5">Exodeoxyribonuclease 7 large subunit</fullName>
        <ecNumber evidence="5">3.1.11.6</ecNumber>
    </recommendedName>
    <alternativeName>
        <fullName evidence="5">Exodeoxyribonuclease VII large subunit</fullName>
        <shortName evidence="5">Exonuclease VII large subunit</shortName>
    </alternativeName>
</protein>
<feature type="domain" description="Exonuclease VII large subunit C-terminal" evidence="8">
    <location>
        <begin position="140"/>
        <end position="323"/>
    </location>
</feature>
<organism evidence="10 11">
    <name type="scientific">Crocosphaera chwakensis CCY0110</name>
    <dbReference type="NCBI Taxonomy" id="391612"/>
    <lineage>
        <taxon>Bacteria</taxon>
        <taxon>Bacillati</taxon>
        <taxon>Cyanobacteriota</taxon>
        <taxon>Cyanophyceae</taxon>
        <taxon>Oscillatoriophycideae</taxon>
        <taxon>Chroococcales</taxon>
        <taxon>Aphanothecaceae</taxon>
        <taxon>Crocosphaera</taxon>
        <taxon>Crocosphaera chwakensis</taxon>
    </lineage>
</organism>
<evidence type="ECO:0000313" key="10">
    <source>
        <dbReference type="EMBL" id="EAZ88122.1"/>
    </source>
</evidence>
<evidence type="ECO:0000256" key="5">
    <source>
        <dbReference type="HAMAP-Rule" id="MF_00378"/>
    </source>
</evidence>
<dbReference type="HAMAP" id="MF_00378">
    <property type="entry name" value="Exonuc_7_L"/>
    <property type="match status" value="1"/>
</dbReference>
<dbReference type="InterPro" id="IPR003753">
    <property type="entry name" value="Exonuc_VII_L"/>
</dbReference>
<feature type="domain" description="OB-fold nucleic acid binding" evidence="9">
    <location>
        <begin position="21"/>
        <end position="116"/>
    </location>
</feature>
<comment type="catalytic activity">
    <reaction evidence="5 6">
        <text>Exonucleolytic cleavage in either 5'- to 3'- or 3'- to 5'-direction to yield nucleoside 5'-phosphates.</text>
        <dbReference type="EC" id="3.1.11.6"/>
    </reaction>
</comment>
<evidence type="ECO:0000259" key="8">
    <source>
        <dbReference type="Pfam" id="PF02601"/>
    </source>
</evidence>
<proteinExistence type="inferred from homology"/>
<keyword evidence="3 5" id="KW-0378">Hydrolase</keyword>
<comment type="subunit">
    <text evidence="5">Heterooligomer composed of large and small subunits.</text>
</comment>
<keyword evidence="2 5" id="KW-0540">Nuclease</keyword>
<comment type="function">
    <text evidence="5">Bidirectionally degrades single-stranded DNA into large acid-insoluble oligonucleotides, which are then degraded further into small acid-soluble oligonucleotides.</text>
</comment>
<dbReference type="PANTHER" id="PTHR30008:SF0">
    <property type="entry name" value="EXODEOXYRIBONUCLEASE 7 LARGE SUBUNIT"/>
    <property type="match status" value="1"/>
</dbReference>
<sequence length="395" mass="43838">MVKTPFIHYDVEMIGNIETALSVTGLTEYIKLLLEEDPQLIQVWVTGEVSSLHEHRVGLFFTLSDNQGQATIKCVVWNSQKERLLELPKLGSEILVMGNVRLYAKKGEYQLTVFQVLATGEGLQALRYQQLKNRLASEGLFEKHLKRSLPSFPKIIAVVTATTAAAWGDIQKTLSHRNPGVKVLFSPATVQGKEAPSSIVKAIERVNIDGRAELIILARGGGAVEDLFCFNDERVVRAIALSSIPVITGIGHQRDETLADLVADVNAHTPTAAAEMAVPSYEVMLIEHQQRKERLVASLKQRLREESDQLASLKNRLKNLPVSATSLREAKMKTVMLKQKLQALDPHAVLKRGFSVVRQTDGEIILQGKQLIEGQELTIQLPQGIIKVKVTEIWP</sequence>
<dbReference type="EMBL" id="AAXW01000105">
    <property type="protein sequence ID" value="EAZ88122.1"/>
    <property type="molecule type" value="Genomic_DNA"/>
</dbReference>
<comment type="caution">
    <text evidence="10">The sequence shown here is derived from an EMBL/GenBank/DDBJ whole genome shotgun (WGS) entry which is preliminary data.</text>
</comment>
<keyword evidence="11" id="KW-1185">Reference proteome</keyword>
<evidence type="ECO:0000256" key="6">
    <source>
        <dbReference type="RuleBase" id="RU004355"/>
    </source>
</evidence>
<dbReference type="RefSeq" id="WP_008278798.1">
    <property type="nucleotide sequence ID" value="NZ_AAXW01000105.1"/>
</dbReference>
<name>A3IZI1_9CHRO</name>
<dbReference type="GO" id="GO:0005737">
    <property type="term" value="C:cytoplasm"/>
    <property type="evidence" value="ECO:0007669"/>
    <property type="project" value="UniProtKB-SubCell"/>
</dbReference>
<comment type="similarity">
    <text evidence="5 6">Belongs to the XseA family.</text>
</comment>
<accession>A3IZI1</accession>
<dbReference type="OrthoDB" id="9802795at2"/>
<gene>
    <name evidence="5" type="primary">xseA</name>
    <name evidence="10" type="ORF">CY0110_14620</name>
</gene>
<evidence type="ECO:0000256" key="3">
    <source>
        <dbReference type="ARBA" id="ARBA00022801"/>
    </source>
</evidence>
<dbReference type="CDD" id="cd04489">
    <property type="entry name" value="ExoVII_LU_OBF"/>
    <property type="match status" value="1"/>
</dbReference>
<dbReference type="InterPro" id="IPR025824">
    <property type="entry name" value="OB-fold_nuc-bd_dom"/>
</dbReference>
<evidence type="ECO:0000313" key="11">
    <source>
        <dbReference type="Proteomes" id="UP000003781"/>
    </source>
</evidence>
<dbReference type="GO" id="GO:0003676">
    <property type="term" value="F:nucleic acid binding"/>
    <property type="evidence" value="ECO:0007669"/>
    <property type="project" value="InterPro"/>
</dbReference>
<dbReference type="eggNOG" id="COG1570">
    <property type="taxonomic scope" value="Bacteria"/>
</dbReference>
<evidence type="ECO:0000256" key="2">
    <source>
        <dbReference type="ARBA" id="ARBA00022722"/>
    </source>
</evidence>
<reference evidence="10 11" key="1">
    <citation type="submission" date="2007-03" db="EMBL/GenBank/DDBJ databases">
        <authorList>
            <person name="Stal L."/>
            <person name="Ferriera S."/>
            <person name="Johnson J."/>
            <person name="Kravitz S."/>
            <person name="Beeson K."/>
            <person name="Sutton G."/>
            <person name="Rogers Y.-H."/>
            <person name="Friedman R."/>
            <person name="Frazier M."/>
            <person name="Venter J.C."/>
        </authorList>
    </citation>
    <scope>NUCLEOTIDE SEQUENCE [LARGE SCALE GENOMIC DNA]</scope>
    <source>
        <strain evidence="10 11">CCY0110</strain>
    </source>
</reference>
<dbReference type="GO" id="GO:0006308">
    <property type="term" value="P:DNA catabolic process"/>
    <property type="evidence" value="ECO:0007669"/>
    <property type="project" value="UniProtKB-UniRule"/>
</dbReference>
<dbReference type="EC" id="3.1.11.6" evidence="5"/>
<evidence type="ECO:0000259" key="9">
    <source>
        <dbReference type="Pfam" id="PF13742"/>
    </source>
</evidence>
<evidence type="ECO:0000256" key="1">
    <source>
        <dbReference type="ARBA" id="ARBA00022490"/>
    </source>
</evidence>
<comment type="subcellular location">
    <subcellularLocation>
        <location evidence="5 6">Cytoplasm</location>
    </subcellularLocation>
</comment>
<evidence type="ECO:0000256" key="4">
    <source>
        <dbReference type="ARBA" id="ARBA00022839"/>
    </source>
</evidence>
<dbReference type="GO" id="GO:0009318">
    <property type="term" value="C:exodeoxyribonuclease VII complex"/>
    <property type="evidence" value="ECO:0007669"/>
    <property type="project" value="UniProtKB-UniRule"/>
</dbReference>
<dbReference type="Pfam" id="PF13742">
    <property type="entry name" value="tRNA_anti_2"/>
    <property type="match status" value="1"/>
</dbReference>
<feature type="domain" description="Exonuclease VII large subunit C-terminal" evidence="8">
    <location>
        <begin position="325"/>
        <end position="388"/>
    </location>
</feature>
<keyword evidence="7" id="KW-0175">Coiled coil</keyword>
<dbReference type="NCBIfam" id="TIGR00237">
    <property type="entry name" value="xseA"/>
    <property type="match status" value="1"/>
</dbReference>
<evidence type="ECO:0000256" key="7">
    <source>
        <dbReference type="SAM" id="Coils"/>
    </source>
</evidence>
<feature type="coiled-coil region" evidence="7">
    <location>
        <begin position="289"/>
        <end position="320"/>
    </location>
</feature>
<keyword evidence="4 5" id="KW-0269">Exonuclease</keyword>
<dbReference type="GO" id="GO:0008855">
    <property type="term" value="F:exodeoxyribonuclease VII activity"/>
    <property type="evidence" value="ECO:0007669"/>
    <property type="project" value="UniProtKB-UniRule"/>
</dbReference>
<keyword evidence="1 5" id="KW-0963">Cytoplasm</keyword>
<dbReference type="InterPro" id="IPR020579">
    <property type="entry name" value="Exonuc_VII_lsu_C"/>
</dbReference>